<dbReference type="Pfam" id="PF24034">
    <property type="entry name" value="DUF7343"/>
    <property type="match status" value="1"/>
</dbReference>
<feature type="compositionally biased region" description="Low complexity" evidence="1">
    <location>
        <begin position="255"/>
        <end position="278"/>
    </location>
</feature>
<protein>
    <recommendedName>
        <fullName evidence="6">DUF4897 domain-containing protein</fullName>
    </recommendedName>
</protein>
<gene>
    <name evidence="4" type="ORF">NDI56_12430</name>
</gene>
<dbReference type="InterPro" id="IPR055769">
    <property type="entry name" value="DUF7345"/>
</dbReference>
<dbReference type="RefSeq" id="WP_310919870.1">
    <property type="nucleotide sequence ID" value="NZ_JAMQON010000003.1"/>
</dbReference>
<reference evidence="4 5" key="1">
    <citation type="submission" date="2022-06" db="EMBL/GenBank/DDBJ databases">
        <title>Haloarcula sp. a new haloarchaeum isolate from saline soil.</title>
        <authorList>
            <person name="Strakova D."/>
            <person name="Galisteo C."/>
            <person name="Sanchez-Porro C."/>
            <person name="Ventosa A."/>
        </authorList>
    </citation>
    <scope>NUCLEOTIDE SEQUENCE [LARGE SCALE GENOMIC DNA]</scope>
    <source>
        <strain evidence="4 5">S1CR25-12</strain>
    </source>
</reference>
<feature type="domain" description="DUF7345" evidence="3">
    <location>
        <begin position="42"/>
        <end position="168"/>
    </location>
</feature>
<evidence type="ECO:0000256" key="1">
    <source>
        <dbReference type="SAM" id="MobiDB-lite"/>
    </source>
</evidence>
<feature type="region of interest" description="Disordered" evidence="1">
    <location>
        <begin position="168"/>
        <end position="201"/>
    </location>
</feature>
<name>A0ABU2FD60_9EURY</name>
<dbReference type="EMBL" id="JAMQON010000003">
    <property type="protein sequence ID" value="MDS0260202.1"/>
    <property type="molecule type" value="Genomic_DNA"/>
</dbReference>
<evidence type="ECO:0000313" key="4">
    <source>
        <dbReference type="EMBL" id="MDS0260202.1"/>
    </source>
</evidence>
<feature type="domain" description="DUF7343" evidence="2">
    <location>
        <begin position="279"/>
        <end position="340"/>
    </location>
</feature>
<proteinExistence type="predicted"/>
<organism evidence="4 5">
    <name type="scientific">Haloarcula saliterrae</name>
    <dbReference type="NCBI Taxonomy" id="2950534"/>
    <lineage>
        <taxon>Archaea</taxon>
        <taxon>Methanobacteriati</taxon>
        <taxon>Methanobacteriota</taxon>
        <taxon>Stenosarchaea group</taxon>
        <taxon>Halobacteria</taxon>
        <taxon>Halobacteriales</taxon>
        <taxon>Haloarculaceae</taxon>
        <taxon>Haloarcula</taxon>
    </lineage>
</organism>
<feature type="region of interest" description="Disordered" evidence="1">
    <location>
        <begin position="251"/>
        <end position="278"/>
    </location>
</feature>
<sequence length="350" mass="37053">MRRPNAVLTVAILLATVAPAAATAGGLAQQSVDADVVVLTADIAQSGDAAWTVDYRVRLTDENETRAFEGLRTDIRGNESTYTDAFHERMNRTARAGENATGRPMAIQNVTVATTQESFGQSYGVVTYRFRWTNFAVGNDTYIEAGDALSGLYLDRNTSLTLQWPGGYRSQTVTPSPDEATDSSVTWRGRQSFGADEPRVVASAGRPLGDDVVERSPLPGVLGLILVSVAVTAAGYGAYRYVLADDDAGDGGGDSAAASPDDTPADGAGASDDTPPADLLSNEEQVLKLLRAEGGRVKQQALASELDWTAAKTSQVIGGLRDDGELETFRIGRENVVTLPETDLSDADDE</sequence>
<dbReference type="InterPro" id="IPR055767">
    <property type="entry name" value="DUF7343"/>
</dbReference>
<comment type="caution">
    <text evidence="4">The sequence shown here is derived from an EMBL/GenBank/DDBJ whole genome shotgun (WGS) entry which is preliminary data.</text>
</comment>
<evidence type="ECO:0000259" key="3">
    <source>
        <dbReference type="Pfam" id="PF24036"/>
    </source>
</evidence>
<dbReference type="Proteomes" id="UP001259659">
    <property type="component" value="Unassembled WGS sequence"/>
</dbReference>
<evidence type="ECO:0008006" key="6">
    <source>
        <dbReference type="Google" id="ProtNLM"/>
    </source>
</evidence>
<evidence type="ECO:0000313" key="5">
    <source>
        <dbReference type="Proteomes" id="UP001259659"/>
    </source>
</evidence>
<accession>A0ABU2FD60</accession>
<evidence type="ECO:0000259" key="2">
    <source>
        <dbReference type="Pfam" id="PF24034"/>
    </source>
</evidence>
<dbReference type="Pfam" id="PF24036">
    <property type="entry name" value="DUF7345"/>
    <property type="match status" value="1"/>
</dbReference>
<keyword evidence="5" id="KW-1185">Reference proteome</keyword>